<evidence type="ECO:0000256" key="3">
    <source>
        <dbReference type="ARBA" id="ARBA00022679"/>
    </source>
</evidence>
<keyword evidence="4 9" id="KW-0548">Nucleotidyltransferase</keyword>
<evidence type="ECO:0000313" key="12">
    <source>
        <dbReference type="EMBL" id="TLG74241.1"/>
    </source>
</evidence>
<evidence type="ECO:0000256" key="1">
    <source>
        <dbReference type="ARBA" id="ARBA00010443"/>
    </source>
</evidence>
<feature type="binding site" evidence="9">
    <location>
        <position position="191"/>
    </location>
    <ligand>
        <name>alpha-D-glucose 1-phosphate</name>
        <dbReference type="ChEBI" id="CHEBI:58601"/>
    </ligand>
</feature>
<feature type="site" description="Could play a key role in the communication between the regulatory and the substrate sites" evidence="9">
    <location>
        <position position="60"/>
    </location>
</feature>
<proteinExistence type="inferred from homology"/>
<keyword evidence="6 9" id="KW-0067">ATP-binding</keyword>
<feature type="binding site" evidence="9">
    <location>
        <position position="100"/>
    </location>
    <ligand>
        <name>alpha-D-glucose 1-phosphate</name>
        <dbReference type="ChEBI" id="CHEBI:58601"/>
    </ligand>
</feature>
<dbReference type="NCBIfam" id="TIGR02091">
    <property type="entry name" value="glgC"/>
    <property type="match status" value="1"/>
</dbReference>
<evidence type="ECO:0000313" key="13">
    <source>
        <dbReference type="Proteomes" id="UP000306912"/>
    </source>
</evidence>
<dbReference type="HAMAP" id="MF_00624">
    <property type="entry name" value="GlgC"/>
    <property type="match status" value="1"/>
</dbReference>
<keyword evidence="3 9" id="KW-0808">Transferase</keyword>
<dbReference type="PROSITE" id="PS00810">
    <property type="entry name" value="ADP_GLC_PYROPHOSPH_3"/>
    <property type="match status" value="1"/>
</dbReference>
<protein>
    <recommendedName>
        <fullName evidence="9">Glucose-1-phosphate adenylyltransferase</fullName>
        <ecNumber evidence="9">2.7.7.27</ecNumber>
    </recommendedName>
    <alternativeName>
        <fullName evidence="9">ADP-glucose pyrophosphorylase</fullName>
        <shortName evidence="9">ADPGlc PPase</shortName>
    </alternativeName>
    <alternativeName>
        <fullName evidence="9">ADP-glucose synthase</fullName>
    </alternativeName>
</protein>
<comment type="function">
    <text evidence="9">Involved in the biosynthesis of ADP-glucose, a building block required for the elongation reactions to produce glycogen. Catalyzes the reaction between ATP and alpha-D-glucose 1-phosphate (G1P) to produce pyrophosphate and ADP-Glc.</text>
</comment>
<reference evidence="12 13" key="1">
    <citation type="submission" date="2019-05" db="EMBL/GenBank/DDBJ databases">
        <title>Culicoidintestinum kansasii gen. nov., sp. nov. from the gastrointestinal tract of the biting midge, Culicoides sonorensis.</title>
        <authorList>
            <person name="Neupane S."/>
            <person name="Ghosh A."/>
            <person name="Gunther S."/>
            <person name="Martin K."/>
            <person name="Zurek L."/>
        </authorList>
    </citation>
    <scope>NUCLEOTIDE SEQUENCE [LARGE SCALE GENOMIC DNA]</scope>
    <source>
        <strain evidence="12 13">CS-1</strain>
    </source>
</reference>
<dbReference type="Gene3D" id="3.90.550.10">
    <property type="entry name" value="Spore Coat Polysaccharide Biosynthesis Protein SpsA, Chain A"/>
    <property type="match status" value="1"/>
</dbReference>
<evidence type="ECO:0000256" key="8">
    <source>
        <dbReference type="ARBA" id="ARBA00023277"/>
    </source>
</evidence>
<dbReference type="CDD" id="cd02508">
    <property type="entry name" value="ADP_Glucose_PP"/>
    <property type="match status" value="1"/>
</dbReference>
<sequence>MIKKEIVAMLLAGGQGSRLHALTKKTAKPAVPFGGRYRIIDFTLSNCANSGIDTVGVLTQYRPFELNSHIADGSAWDLNRIGGGVYILPPYMNQKEGTWYRGTAHAIYQNIDFVDRYNPENVIILSGDHIYKMDYSKMLDAHNEKNATCTIAVIEVPWEEASRFGIMNTDRNYRIEEFDEKPEKPKSNLASMGVYIFNWQKLRSLMLECAANKVEFDDFGQNIIPLMLERGEAMYAYPFGGYWKDVGTIESYWEANLEIIDPNHPLKLQDRKWVIYGEPLLYPPQYISKTGQVENSLVMDGCKVHGLINNSVLFPGSVVGKGAVVKDSILMANCVIEPGAVIEKAIIMPGLTVEKKVKVGDGKTIKVFEG</sequence>
<dbReference type="InterPro" id="IPR011831">
    <property type="entry name" value="ADP-Glc_PPase"/>
</dbReference>
<dbReference type="AlphaFoldDB" id="A0A5R8QCE2"/>
<dbReference type="InterPro" id="IPR023049">
    <property type="entry name" value="GlgC_bac"/>
</dbReference>
<dbReference type="InterPro" id="IPR005836">
    <property type="entry name" value="ADP_Glu_pyroP_CS"/>
</dbReference>
<dbReference type="InterPro" id="IPR029044">
    <property type="entry name" value="Nucleotide-diphossugar_trans"/>
</dbReference>
<feature type="domain" description="Nucleotidyl transferase" evidence="10">
    <location>
        <begin position="8"/>
        <end position="259"/>
    </location>
</feature>
<dbReference type="PANTHER" id="PTHR43523">
    <property type="entry name" value="GLUCOSE-1-PHOSPHATE ADENYLYLTRANSFERASE-RELATED"/>
    <property type="match status" value="1"/>
</dbReference>
<dbReference type="InterPro" id="IPR011004">
    <property type="entry name" value="Trimer_LpxA-like_sf"/>
</dbReference>
<comment type="similarity">
    <text evidence="1 9">Belongs to the bacterial/plant glucose-1-phosphate adenylyltransferase family.</text>
</comment>
<evidence type="ECO:0000256" key="2">
    <source>
        <dbReference type="ARBA" id="ARBA00022600"/>
    </source>
</evidence>
<name>A0A5R8QCE2_9FIRM</name>
<organism evidence="12 13">
    <name type="scientific">Culicoidibacter larvae</name>
    <dbReference type="NCBI Taxonomy" id="2579976"/>
    <lineage>
        <taxon>Bacteria</taxon>
        <taxon>Bacillati</taxon>
        <taxon>Bacillota</taxon>
        <taxon>Culicoidibacteria</taxon>
        <taxon>Culicoidibacterales</taxon>
        <taxon>Culicoidibacteraceae</taxon>
        <taxon>Culicoidibacter</taxon>
    </lineage>
</organism>
<dbReference type="GO" id="GO:0008878">
    <property type="term" value="F:glucose-1-phosphate adenylyltransferase activity"/>
    <property type="evidence" value="ECO:0007669"/>
    <property type="project" value="UniProtKB-UniRule"/>
</dbReference>
<dbReference type="InParanoid" id="A0A5R8QCE2"/>
<comment type="catalytic activity">
    <reaction evidence="9">
        <text>alpha-D-glucose 1-phosphate + ATP + H(+) = ADP-alpha-D-glucose + diphosphate</text>
        <dbReference type="Rhea" id="RHEA:12120"/>
        <dbReference type="ChEBI" id="CHEBI:15378"/>
        <dbReference type="ChEBI" id="CHEBI:30616"/>
        <dbReference type="ChEBI" id="CHEBI:33019"/>
        <dbReference type="ChEBI" id="CHEBI:57498"/>
        <dbReference type="ChEBI" id="CHEBI:58601"/>
        <dbReference type="EC" id="2.7.7.27"/>
    </reaction>
</comment>
<evidence type="ECO:0000259" key="11">
    <source>
        <dbReference type="Pfam" id="PF24894"/>
    </source>
</evidence>
<dbReference type="Proteomes" id="UP000306912">
    <property type="component" value="Unassembled WGS sequence"/>
</dbReference>
<dbReference type="PANTHER" id="PTHR43523:SF2">
    <property type="entry name" value="GLUCOSE-1-PHOSPHATE ADENYLYLTRANSFERASE"/>
    <property type="match status" value="1"/>
</dbReference>
<keyword evidence="7 9" id="KW-0320">Glycogen biosynthesis</keyword>
<dbReference type="PROSITE" id="PS00809">
    <property type="entry name" value="ADP_GLC_PYROPHOSPH_2"/>
    <property type="match status" value="1"/>
</dbReference>
<dbReference type="RefSeq" id="WP_138190793.1">
    <property type="nucleotide sequence ID" value="NZ_VBWP01000004.1"/>
</dbReference>
<evidence type="ECO:0000256" key="7">
    <source>
        <dbReference type="ARBA" id="ARBA00023056"/>
    </source>
</evidence>
<comment type="caution">
    <text evidence="12">The sequence shown here is derived from an EMBL/GenBank/DDBJ whole genome shotgun (WGS) entry which is preliminary data.</text>
</comment>
<keyword evidence="5 9" id="KW-0547">Nucleotide-binding</keyword>
<evidence type="ECO:0000256" key="4">
    <source>
        <dbReference type="ARBA" id="ARBA00022695"/>
    </source>
</evidence>
<dbReference type="SUPFAM" id="SSF53448">
    <property type="entry name" value="Nucleotide-diphospho-sugar transferases"/>
    <property type="match status" value="1"/>
</dbReference>
<keyword evidence="2 9" id="KW-0321">Glycogen metabolism</keyword>
<accession>A0A5R8QCE2</accession>
<dbReference type="GO" id="GO:0005978">
    <property type="term" value="P:glycogen biosynthetic process"/>
    <property type="evidence" value="ECO:0007669"/>
    <property type="project" value="UniProtKB-UniRule"/>
</dbReference>
<evidence type="ECO:0000256" key="5">
    <source>
        <dbReference type="ARBA" id="ARBA00022741"/>
    </source>
</evidence>
<dbReference type="NCBIfam" id="NF003670">
    <property type="entry name" value="PRK05293.1"/>
    <property type="match status" value="1"/>
</dbReference>
<dbReference type="Pfam" id="PF24894">
    <property type="entry name" value="Hexapep_GlmU"/>
    <property type="match status" value="1"/>
</dbReference>
<dbReference type="OrthoDB" id="9801810at2"/>
<keyword evidence="13" id="KW-1185">Reference proteome</keyword>
<evidence type="ECO:0000256" key="6">
    <source>
        <dbReference type="ARBA" id="ARBA00022840"/>
    </source>
</evidence>
<comment type="pathway">
    <text evidence="9">Glycan biosynthesis; glycogen biosynthesis.</text>
</comment>
<feature type="domain" description="Glucose-1-phosphate adenylyltransferase/Bifunctional protein GlmU-like C-terminal hexapeptide" evidence="11">
    <location>
        <begin position="289"/>
        <end position="361"/>
    </location>
</feature>
<feature type="binding site" evidence="9">
    <location>
        <position position="165"/>
    </location>
    <ligand>
        <name>alpha-D-glucose 1-phosphate</name>
        <dbReference type="ChEBI" id="CHEBI:58601"/>
    </ligand>
</feature>
<dbReference type="InterPro" id="IPR056818">
    <property type="entry name" value="GlmU/GlgC-like_hexapep"/>
</dbReference>
<gene>
    <name evidence="9" type="primary">glgC</name>
    <name evidence="12" type="ORF">FEZ08_05920</name>
</gene>
<dbReference type="PROSITE" id="PS00808">
    <property type="entry name" value="ADP_GLC_PYROPHOSPH_1"/>
    <property type="match status" value="1"/>
</dbReference>
<dbReference type="SUPFAM" id="SSF51161">
    <property type="entry name" value="Trimeric LpxA-like enzymes"/>
    <property type="match status" value="1"/>
</dbReference>
<dbReference type="EC" id="2.7.7.27" evidence="9"/>
<dbReference type="FunCoup" id="A0A5R8QCE2">
    <property type="interactions" value="137"/>
</dbReference>
<dbReference type="InterPro" id="IPR005835">
    <property type="entry name" value="NTP_transferase_dom"/>
</dbReference>
<dbReference type="Gene3D" id="2.160.10.10">
    <property type="entry name" value="Hexapeptide repeat proteins"/>
    <property type="match status" value="1"/>
</dbReference>
<comment type="subunit">
    <text evidence="9">Homotetramer.</text>
</comment>
<feature type="binding site" evidence="9">
    <location>
        <begin position="180"/>
        <end position="181"/>
    </location>
    <ligand>
        <name>alpha-D-glucose 1-phosphate</name>
        <dbReference type="ChEBI" id="CHEBI:58601"/>
    </ligand>
</feature>
<dbReference type="UniPathway" id="UPA00164"/>
<dbReference type="GO" id="GO:0005524">
    <property type="term" value="F:ATP binding"/>
    <property type="evidence" value="ECO:0007669"/>
    <property type="project" value="UniProtKB-KW"/>
</dbReference>
<evidence type="ECO:0000256" key="9">
    <source>
        <dbReference type="HAMAP-Rule" id="MF_00624"/>
    </source>
</evidence>
<keyword evidence="8 9" id="KW-0119">Carbohydrate metabolism</keyword>
<feature type="site" description="Could play a key role in the communication between the regulatory and the substrate sites" evidence="9">
    <location>
        <position position="99"/>
    </location>
</feature>
<evidence type="ECO:0000259" key="10">
    <source>
        <dbReference type="Pfam" id="PF00483"/>
    </source>
</evidence>
<dbReference type="EMBL" id="VBWP01000004">
    <property type="protein sequence ID" value="TLG74241.1"/>
    <property type="molecule type" value="Genomic_DNA"/>
</dbReference>
<dbReference type="Pfam" id="PF00483">
    <property type="entry name" value="NTP_transferase"/>
    <property type="match status" value="1"/>
</dbReference>
<dbReference type="CDD" id="cd04651">
    <property type="entry name" value="LbH_G1P_AT_C"/>
    <property type="match status" value="1"/>
</dbReference>